<organism evidence="2 3">
    <name type="scientific">Armillaria ostoyae</name>
    <name type="common">Armillaria root rot fungus</name>
    <dbReference type="NCBI Taxonomy" id="47428"/>
    <lineage>
        <taxon>Eukaryota</taxon>
        <taxon>Fungi</taxon>
        <taxon>Dikarya</taxon>
        <taxon>Basidiomycota</taxon>
        <taxon>Agaricomycotina</taxon>
        <taxon>Agaricomycetes</taxon>
        <taxon>Agaricomycetidae</taxon>
        <taxon>Agaricales</taxon>
        <taxon>Marasmiineae</taxon>
        <taxon>Physalacriaceae</taxon>
        <taxon>Armillaria</taxon>
    </lineage>
</organism>
<feature type="region of interest" description="Disordered" evidence="1">
    <location>
        <begin position="187"/>
        <end position="206"/>
    </location>
</feature>
<dbReference type="AlphaFoldDB" id="A0A284RBS9"/>
<feature type="compositionally biased region" description="Polar residues" evidence="1">
    <location>
        <begin position="129"/>
        <end position="144"/>
    </location>
</feature>
<proteinExistence type="predicted"/>
<gene>
    <name evidence="2" type="ORF">ARMOST_09552</name>
</gene>
<dbReference type="Proteomes" id="UP000219338">
    <property type="component" value="Unassembled WGS sequence"/>
</dbReference>
<name>A0A284RBS9_ARMOS</name>
<feature type="region of interest" description="Disordered" evidence="1">
    <location>
        <begin position="124"/>
        <end position="144"/>
    </location>
</feature>
<evidence type="ECO:0000313" key="3">
    <source>
        <dbReference type="Proteomes" id="UP000219338"/>
    </source>
</evidence>
<reference evidence="3" key="1">
    <citation type="journal article" date="2017" name="Nat. Ecol. Evol.">
        <title>Genome expansion and lineage-specific genetic innovations in the forest pathogenic fungi Armillaria.</title>
        <authorList>
            <person name="Sipos G."/>
            <person name="Prasanna A.N."/>
            <person name="Walter M.C."/>
            <person name="O'Connor E."/>
            <person name="Balint B."/>
            <person name="Krizsan K."/>
            <person name="Kiss B."/>
            <person name="Hess J."/>
            <person name="Varga T."/>
            <person name="Slot J."/>
            <person name="Riley R."/>
            <person name="Boka B."/>
            <person name="Rigling D."/>
            <person name="Barry K."/>
            <person name="Lee J."/>
            <person name="Mihaltcheva S."/>
            <person name="LaButti K."/>
            <person name="Lipzen A."/>
            <person name="Waldron R."/>
            <person name="Moloney N.M."/>
            <person name="Sperisen C."/>
            <person name="Kredics L."/>
            <person name="Vagvoelgyi C."/>
            <person name="Patrignani A."/>
            <person name="Fitzpatrick D."/>
            <person name="Nagy I."/>
            <person name="Doyle S."/>
            <person name="Anderson J.B."/>
            <person name="Grigoriev I.V."/>
            <person name="Gueldener U."/>
            <person name="Muensterkoetter M."/>
            <person name="Nagy L.G."/>
        </authorList>
    </citation>
    <scope>NUCLEOTIDE SEQUENCE [LARGE SCALE GENOMIC DNA]</scope>
    <source>
        <strain evidence="3">C18/9</strain>
    </source>
</reference>
<sequence>MSSSNGIFNVQEPQGAEFTRAQTTAAKAQVTAPTSDIARKVEGAVDAAQGAAQNAAATAQAKGPALTGESPSALDTLQRQAQETTNAAVAEGKQDVEAAKSSGTGYLDQAKELASNAVSAVQQYLPGSDATTPKASQGSDSTVGNAATQLQASATAAVETAKECYVSVAQPQVEKATGAAQDYLHSLQGQGSTAKVGDTNDASHNV</sequence>
<keyword evidence="3" id="KW-1185">Reference proteome</keyword>
<dbReference type="EMBL" id="FUEG01000006">
    <property type="protein sequence ID" value="SJL06216.1"/>
    <property type="molecule type" value="Genomic_DNA"/>
</dbReference>
<accession>A0A284RBS9</accession>
<dbReference type="STRING" id="47428.A0A284RBS9"/>
<evidence type="ECO:0000313" key="2">
    <source>
        <dbReference type="EMBL" id="SJL06216.1"/>
    </source>
</evidence>
<protein>
    <submittedName>
        <fullName evidence="2">Uncharacterized protein</fullName>
    </submittedName>
</protein>
<evidence type="ECO:0000256" key="1">
    <source>
        <dbReference type="SAM" id="MobiDB-lite"/>
    </source>
</evidence>
<dbReference type="OrthoDB" id="3269666at2759"/>
<dbReference type="OMA" id="AAQDYLH"/>